<evidence type="ECO:0000259" key="3">
    <source>
        <dbReference type="SMART" id="SM00909"/>
    </source>
</evidence>
<feature type="signal peptide" evidence="2">
    <location>
        <begin position="1"/>
        <end position="20"/>
    </location>
</feature>
<feature type="chain" id="PRO_5032654159" description="GerMN domain-containing protein" evidence="2">
    <location>
        <begin position="21"/>
        <end position="294"/>
    </location>
</feature>
<keyword evidence="5" id="KW-1185">Reference proteome</keyword>
<evidence type="ECO:0000256" key="1">
    <source>
        <dbReference type="SAM" id="MobiDB-lite"/>
    </source>
</evidence>
<keyword evidence="2" id="KW-0732">Signal</keyword>
<dbReference type="RefSeq" id="WP_184843924.1">
    <property type="nucleotide sequence ID" value="NZ_JACHMN010000003.1"/>
</dbReference>
<sequence length="294" mass="30413">MRAYPLRFAAAAALALGLAACTPPDPLPTPGQPTRVPSAAPSVVEPPEPSSGTVAPGKASLAIYYVGNDKTRLVLYREFHTLAIDEDSPAPRAKAAVAEMLRLRSAADRDYSTPWPTSARVGDVTVDGDTVTVDLTGAATGSAGAEAAAQAVQQLVWTVTAATGKPNVAITLDGKPAAELWGHVDISKPQQRGRAADVLAAVWLIDPQQGAKVGRTFTVHLAGILFEAQAHLRITKGGEVIADQPVLLGAGAPAQGSAKLTITLEPGTYVVEAFEISARDGSVQHVDNHTITVG</sequence>
<evidence type="ECO:0000313" key="5">
    <source>
        <dbReference type="Proteomes" id="UP000587527"/>
    </source>
</evidence>
<accession>A0A841BYD7</accession>
<name>A0A841BYD7_9ACTN</name>
<organism evidence="4 5">
    <name type="scientific">Allocatelliglobosispora scoriae</name>
    <dbReference type="NCBI Taxonomy" id="643052"/>
    <lineage>
        <taxon>Bacteria</taxon>
        <taxon>Bacillati</taxon>
        <taxon>Actinomycetota</taxon>
        <taxon>Actinomycetes</taxon>
        <taxon>Micromonosporales</taxon>
        <taxon>Micromonosporaceae</taxon>
        <taxon>Allocatelliglobosispora</taxon>
    </lineage>
</organism>
<dbReference type="EMBL" id="JACHMN010000003">
    <property type="protein sequence ID" value="MBB5873164.1"/>
    <property type="molecule type" value="Genomic_DNA"/>
</dbReference>
<dbReference type="Pfam" id="PF10648">
    <property type="entry name" value="Gmad2"/>
    <property type="match status" value="1"/>
</dbReference>
<evidence type="ECO:0000256" key="2">
    <source>
        <dbReference type="SAM" id="SignalP"/>
    </source>
</evidence>
<reference evidence="4 5" key="1">
    <citation type="submission" date="2020-08" db="EMBL/GenBank/DDBJ databases">
        <title>Sequencing the genomes of 1000 actinobacteria strains.</title>
        <authorList>
            <person name="Klenk H.-P."/>
        </authorList>
    </citation>
    <scope>NUCLEOTIDE SEQUENCE [LARGE SCALE GENOMIC DNA]</scope>
    <source>
        <strain evidence="4 5">DSM 45362</strain>
    </source>
</reference>
<comment type="caution">
    <text evidence="4">The sequence shown here is derived from an EMBL/GenBank/DDBJ whole genome shotgun (WGS) entry which is preliminary data.</text>
</comment>
<gene>
    <name evidence="4" type="ORF">F4553_006598</name>
</gene>
<feature type="domain" description="GerMN" evidence="3">
    <location>
        <begin position="93"/>
        <end position="181"/>
    </location>
</feature>
<feature type="region of interest" description="Disordered" evidence="1">
    <location>
        <begin position="25"/>
        <end position="55"/>
    </location>
</feature>
<evidence type="ECO:0000313" key="4">
    <source>
        <dbReference type="EMBL" id="MBB5873164.1"/>
    </source>
</evidence>
<proteinExistence type="predicted"/>
<dbReference type="AlphaFoldDB" id="A0A841BYD7"/>
<dbReference type="InterPro" id="IPR019606">
    <property type="entry name" value="GerMN"/>
</dbReference>
<dbReference type="PROSITE" id="PS51257">
    <property type="entry name" value="PROKAR_LIPOPROTEIN"/>
    <property type="match status" value="1"/>
</dbReference>
<feature type="compositionally biased region" description="Low complexity" evidence="1">
    <location>
        <begin position="32"/>
        <end position="43"/>
    </location>
</feature>
<dbReference type="Pfam" id="PF10646">
    <property type="entry name" value="Germane"/>
    <property type="match status" value="1"/>
</dbReference>
<dbReference type="InterPro" id="IPR018911">
    <property type="entry name" value="Gmad2_Ig-like_dom"/>
</dbReference>
<protein>
    <recommendedName>
        <fullName evidence="3">GerMN domain-containing protein</fullName>
    </recommendedName>
</protein>
<dbReference type="SMART" id="SM00909">
    <property type="entry name" value="Germane"/>
    <property type="match status" value="1"/>
</dbReference>
<dbReference type="Proteomes" id="UP000587527">
    <property type="component" value="Unassembled WGS sequence"/>
</dbReference>